<proteinExistence type="predicted"/>
<protein>
    <submittedName>
        <fullName evidence="2">Polycystin-2-like protein 1 isoform X1</fullName>
    </submittedName>
</protein>
<evidence type="ECO:0000313" key="2">
    <source>
        <dbReference type="RefSeq" id="XP_073934623.1"/>
    </source>
</evidence>
<reference evidence="2" key="1">
    <citation type="submission" date="2025-08" db="UniProtKB">
        <authorList>
            <consortium name="RefSeq"/>
        </authorList>
    </citation>
    <scope>IDENTIFICATION</scope>
</reference>
<gene>
    <name evidence="2" type="primary">LOC109698139</name>
</gene>
<organism evidence="1 2">
    <name type="scientific">Castor canadensis</name>
    <name type="common">American beaver</name>
    <dbReference type="NCBI Taxonomy" id="51338"/>
    <lineage>
        <taxon>Eukaryota</taxon>
        <taxon>Metazoa</taxon>
        <taxon>Chordata</taxon>
        <taxon>Craniata</taxon>
        <taxon>Vertebrata</taxon>
        <taxon>Euteleostomi</taxon>
        <taxon>Mammalia</taxon>
        <taxon>Eutheria</taxon>
        <taxon>Euarchontoglires</taxon>
        <taxon>Glires</taxon>
        <taxon>Rodentia</taxon>
        <taxon>Castorimorpha</taxon>
        <taxon>Castoridae</taxon>
        <taxon>Castor</taxon>
    </lineage>
</organism>
<evidence type="ECO:0000313" key="1">
    <source>
        <dbReference type="Proteomes" id="UP001732720"/>
    </source>
</evidence>
<name>A0AC58MYY3_CASCN</name>
<dbReference type="Proteomes" id="UP001732720">
    <property type="component" value="Chromosome 7"/>
</dbReference>
<sequence>MNTVESPEGQELQKLGSRVWDKPAYSGPPFPHRTVRVYTVSNVVVLHPQSKKLEDGPQEKTHKTLLPFLPWHQKILGTTLTENAAKNQKLYVKTTLRELLVYIVFLVDICLCTCLAPGPWDFLSPLGNRNVNSEKDTASRTVGVFWSCRRLVWHTVMFKHYLNNCEYELGTGGGWRRLGVKSVLTVLHGSFCETPKLKCLEAIGNGPTCQANTP</sequence>
<dbReference type="RefSeq" id="XP_073934623.1">
    <property type="nucleotide sequence ID" value="XM_074078522.1"/>
</dbReference>
<keyword evidence="1" id="KW-1185">Reference proteome</keyword>
<accession>A0AC58MYY3</accession>